<comment type="caution">
    <text evidence="1">The sequence shown here is derived from an EMBL/GenBank/DDBJ whole genome shotgun (WGS) entry which is preliminary data.</text>
</comment>
<name>A0A512JPA4_9HYPH</name>
<keyword evidence="2" id="KW-1185">Reference proteome</keyword>
<accession>A0A512JPA4</accession>
<evidence type="ECO:0000313" key="2">
    <source>
        <dbReference type="Proteomes" id="UP000321750"/>
    </source>
</evidence>
<protein>
    <submittedName>
        <fullName evidence="1">Uncharacterized protein</fullName>
    </submittedName>
</protein>
<dbReference type="EMBL" id="BJZV01000022">
    <property type="protein sequence ID" value="GEP11693.1"/>
    <property type="molecule type" value="Genomic_DNA"/>
</dbReference>
<evidence type="ECO:0000313" key="1">
    <source>
        <dbReference type="EMBL" id="GEP11693.1"/>
    </source>
</evidence>
<dbReference type="RefSeq" id="WP_147048108.1">
    <property type="nucleotide sequence ID" value="NZ_BJZV01000022.1"/>
</dbReference>
<organism evidence="1 2">
    <name type="scientific">Methylobacterium gnaphalii</name>
    <dbReference type="NCBI Taxonomy" id="1010610"/>
    <lineage>
        <taxon>Bacteria</taxon>
        <taxon>Pseudomonadati</taxon>
        <taxon>Pseudomonadota</taxon>
        <taxon>Alphaproteobacteria</taxon>
        <taxon>Hyphomicrobiales</taxon>
        <taxon>Methylobacteriaceae</taxon>
        <taxon>Methylobacterium</taxon>
    </lineage>
</organism>
<dbReference type="Proteomes" id="UP000321750">
    <property type="component" value="Unassembled WGS sequence"/>
</dbReference>
<reference evidence="1 2" key="1">
    <citation type="submission" date="2019-07" db="EMBL/GenBank/DDBJ databases">
        <title>Whole genome shotgun sequence of Methylobacterium gnaphalii NBRC 107716.</title>
        <authorList>
            <person name="Hosoyama A."/>
            <person name="Uohara A."/>
            <person name="Ohji S."/>
            <person name="Ichikawa N."/>
        </authorList>
    </citation>
    <scope>NUCLEOTIDE SEQUENCE [LARGE SCALE GENOMIC DNA]</scope>
    <source>
        <strain evidence="1 2">NBRC 107716</strain>
    </source>
</reference>
<proteinExistence type="predicted"/>
<sequence>MRSHAFKTAISVAVGTGASAPLPLLLTYRVTRGGDVEIQTARVLGEDVPNCMLRRIENDASLIGELRAKATEDVADDRLRRRELAFARAA</sequence>
<gene>
    <name evidence="1" type="ORF">MGN01_35380</name>
</gene>
<dbReference type="AlphaFoldDB" id="A0A512JPA4"/>